<dbReference type="InterPro" id="IPR011762">
    <property type="entry name" value="COA_CT_N"/>
</dbReference>
<keyword evidence="2 13" id="KW-0444">Lipid biosynthesis</keyword>
<evidence type="ECO:0000256" key="5">
    <source>
        <dbReference type="ARBA" id="ARBA00022741"/>
    </source>
</evidence>
<evidence type="ECO:0000256" key="12">
    <source>
        <dbReference type="ARBA" id="ARBA00025280"/>
    </source>
</evidence>
<reference evidence="15" key="1">
    <citation type="submission" date="2022-12" db="EMBL/GenBank/DDBJ databases">
        <authorList>
            <person name="Wang J."/>
        </authorList>
    </citation>
    <scope>NUCLEOTIDE SEQUENCE</scope>
    <source>
        <strain evidence="15">HY-45-18</strain>
    </source>
</reference>
<dbReference type="InterPro" id="IPR000438">
    <property type="entry name" value="Acetyl_CoA_COase_Trfase_b_su"/>
</dbReference>
<evidence type="ECO:0000313" key="15">
    <source>
        <dbReference type="EMBL" id="MCY6485275.1"/>
    </source>
</evidence>
<evidence type="ECO:0000256" key="8">
    <source>
        <dbReference type="ARBA" id="ARBA00022833"/>
    </source>
</evidence>
<feature type="binding site" evidence="13">
    <location>
        <position position="63"/>
    </location>
    <ligand>
        <name>Zn(2+)</name>
        <dbReference type="ChEBI" id="CHEBI:29105"/>
    </ligand>
</feature>
<keyword evidence="7 13" id="KW-0276">Fatty acid metabolism</keyword>
<evidence type="ECO:0000259" key="14">
    <source>
        <dbReference type="PROSITE" id="PS50980"/>
    </source>
</evidence>
<dbReference type="EC" id="2.1.3.15" evidence="13"/>
<name>A0ABT4D502_9CLOT</name>
<keyword evidence="9 13" id="KW-0067">ATP-binding</keyword>
<dbReference type="Proteomes" id="UP001078443">
    <property type="component" value="Unassembled WGS sequence"/>
</dbReference>
<dbReference type="NCBIfam" id="TIGR00515">
    <property type="entry name" value="accD"/>
    <property type="match status" value="1"/>
</dbReference>
<evidence type="ECO:0000256" key="1">
    <source>
        <dbReference type="ARBA" id="ARBA00004496"/>
    </source>
</evidence>
<dbReference type="PRINTS" id="PR01070">
    <property type="entry name" value="ACCCTRFRASEB"/>
</dbReference>
<dbReference type="PANTHER" id="PTHR42995">
    <property type="entry name" value="ACETYL-COENZYME A CARBOXYLASE CARBOXYL TRANSFERASE SUBUNIT BETA, CHLOROPLASTIC"/>
    <property type="match status" value="1"/>
</dbReference>
<keyword evidence="8 13" id="KW-0862">Zinc</keyword>
<evidence type="ECO:0000256" key="10">
    <source>
        <dbReference type="ARBA" id="ARBA00023098"/>
    </source>
</evidence>
<sequence>MFKFKPVFKKTKYITVKNTIENLPKEEEKKPNIPDGMWIKCDKCGKILYKKDLDANFKICNHCGKHYRMSAKERIDLIIDTGTFREIDTEIKTINPLVFEGYEEKVNKAKSVSKLEEAVVTGIGKLYGKDIVIGVMDGNFMMGSMGSVVGEKITRAIEKATKKNLPVILFTASGGARMQEGVISLMQMAKTSAAIARHNEAGLLYIPILTDPTTGGVTASFAMLGDLILSEPQALIGFAGQRVIEQTIKQKLPEGFQRAEFLLEHGFLDKIVNRKKLKKTLYKILEMH</sequence>
<comment type="catalytic activity">
    <reaction evidence="13">
        <text>N(6)-carboxybiotinyl-L-lysyl-[protein] + acetyl-CoA = N(6)-biotinyl-L-lysyl-[protein] + malonyl-CoA</text>
        <dbReference type="Rhea" id="RHEA:54728"/>
        <dbReference type="Rhea" id="RHEA-COMP:10505"/>
        <dbReference type="Rhea" id="RHEA-COMP:10506"/>
        <dbReference type="ChEBI" id="CHEBI:57288"/>
        <dbReference type="ChEBI" id="CHEBI:57384"/>
        <dbReference type="ChEBI" id="CHEBI:83144"/>
        <dbReference type="ChEBI" id="CHEBI:83145"/>
        <dbReference type="EC" id="2.1.3.15"/>
    </reaction>
</comment>
<evidence type="ECO:0000256" key="2">
    <source>
        <dbReference type="ARBA" id="ARBA00022516"/>
    </source>
</evidence>
<comment type="function">
    <text evidence="12 13">Component of the acetyl coenzyme A carboxylase (ACC) complex. Biotin carboxylase (BC) catalyzes the carboxylation of biotin on its carrier protein (BCCP) and then the CO(2) group is transferred by the transcarboxylase to acetyl-CoA to form malonyl-CoA.</text>
</comment>
<dbReference type="EMBL" id="JAPQER010000006">
    <property type="protein sequence ID" value="MCY6485275.1"/>
    <property type="molecule type" value="Genomic_DNA"/>
</dbReference>
<comment type="pathway">
    <text evidence="13">Lipid metabolism; malonyl-CoA biosynthesis; malonyl-CoA from acetyl-CoA: step 1/1.</text>
</comment>
<keyword evidence="16" id="KW-1185">Reference proteome</keyword>
<dbReference type="PROSITE" id="PS50980">
    <property type="entry name" value="COA_CT_NTER"/>
    <property type="match status" value="1"/>
</dbReference>
<dbReference type="SUPFAM" id="SSF52096">
    <property type="entry name" value="ClpP/crotonase"/>
    <property type="match status" value="1"/>
</dbReference>
<evidence type="ECO:0000313" key="16">
    <source>
        <dbReference type="Proteomes" id="UP001078443"/>
    </source>
</evidence>
<keyword evidence="13" id="KW-0963">Cytoplasm</keyword>
<dbReference type="Pfam" id="PF17848">
    <property type="entry name" value="Zn_ribbon_ACC"/>
    <property type="match status" value="1"/>
</dbReference>
<dbReference type="InterPro" id="IPR034733">
    <property type="entry name" value="AcCoA_carboxyl_beta"/>
</dbReference>
<dbReference type="InterPro" id="IPR029045">
    <property type="entry name" value="ClpP/crotonase-like_dom_sf"/>
</dbReference>
<keyword evidence="10 13" id="KW-0443">Lipid metabolism</keyword>
<organism evidence="15 16">
    <name type="scientific">Clostridium aestuarii</name>
    <dbReference type="NCBI Taxonomy" id="338193"/>
    <lineage>
        <taxon>Bacteria</taxon>
        <taxon>Bacillati</taxon>
        <taxon>Bacillota</taxon>
        <taxon>Clostridia</taxon>
        <taxon>Eubacteriales</taxon>
        <taxon>Clostridiaceae</taxon>
        <taxon>Clostridium</taxon>
    </lineage>
</organism>
<evidence type="ECO:0000256" key="13">
    <source>
        <dbReference type="HAMAP-Rule" id="MF_01395"/>
    </source>
</evidence>
<evidence type="ECO:0000256" key="6">
    <source>
        <dbReference type="ARBA" id="ARBA00022771"/>
    </source>
</evidence>
<comment type="similarity">
    <text evidence="13">Belongs to the AccD/PCCB family.</text>
</comment>
<evidence type="ECO:0000256" key="3">
    <source>
        <dbReference type="ARBA" id="ARBA00022679"/>
    </source>
</evidence>
<comment type="cofactor">
    <cofactor evidence="13">
        <name>Zn(2+)</name>
        <dbReference type="ChEBI" id="CHEBI:29105"/>
    </cofactor>
    <text evidence="13">Binds 1 zinc ion per subunit.</text>
</comment>
<comment type="subcellular location">
    <subcellularLocation>
        <location evidence="1 13">Cytoplasm</location>
    </subcellularLocation>
</comment>
<comment type="subunit">
    <text evidence="13">Acetyl-CoA carboxylase is a heterohexamer composed of biotin carboxyl carrier protein (AccB), biotin carboxylase (AccC) and two subunits each of ACCase subunit alpha (AccA) and ACCase subunit beta (AccD).</text>
</comment>
<keyword evidence="15" id="KW-0436">Ligase</keyword>
<feature type="zinc finger region" description="C4-type" evidence="13">
    <location>
        <begin position="41"/>
        <end position="63"/>
    </location>
</feature>
<evidence type="ECO:0000256" key="4">
    <source>
        <dbReference type="ARBA" id="ARBA00022723"/>
    </source>
</evidence>
<keyword evidence="3 13" id="KW-0808">Transferase</keyword>
<feature type="binding site" evidence="13">
    <location>
        <position position="41"/>
    </location>
    <ligand>
        <name>Zn(2+)</name>
        <dbReference type="ChEBI" id="CHEBI:29105"/>
    </ligand>
</feature>
<dbReference type="PANTHER" id="PTHR42995:SF5">
    <property type="entry name" value="ACETYL-COENZYME A CARBOXYLASE CARBOXYL TRANSFERASE SUBUNIT BETA, CHLOROPLASTIC"/>
    <property type="match status" value="1"/>
</dbReference>
<dbReference type="GO" id="GO:0003989">
    <property type="term" value="F:acetyl-CoA carboxylase activity"/>
    <property type="evidence" value="ECO:0007669"/>
    <property type="project" value="UniProtKB-EC"/>
</dbReference>
<dbReference type="InterPro" id="IPR041010">
    <property type="entry name" value="Znf-ACC"/>
</dbReference>
<accession>A0ABT4D502</accession>
<dbReference type="Gene3D" id="3.90.226.10">
    <property type="entry name" value="2-enoyl-CoA Hydratase, Chain A, domain 1"/>
    <property type="match status" value="1"/>
</dbReference>
<feature type="binding site" evidence="13">
    <location>
        <position position="60"/>
    </location>
    <ligand>
        <name>Zn(2+)</name>
        <dbReference type="ChEBI" id="CHEBI:29105"/>
    </ligand>
</feature>
<dbReference type="RefSeq" id="WP_268041598.1">
    <property type="nucleotide sequence ID" value="NZ_JAPQER010000006.1"/>
</dbReference>
<evidence type="ECO:0000256" key="9">
    <source>
        <dbReference type="ARBA" id="ARBA00022840"/>
    </source>
</evidence>
<keyword evidence="6 13" id="KW-0863">Zinc-finger</keyword>
<evidence type="ECO:0000256" key="11">
    <source>
        <dbReference type="ARBA" id="ARBA00023160"/>
    </source>
</evidence>
<protein>
    <recommendedName>
        <fullName evidence="13">Acetyl-coenzyme A carboxylase carboxyl transferase subunit beta</fullName>
        <shortName evidence="13">ACCase subunit beta</shortName>
        <shortName evidence="13">Acetyl-CoA carboxylase carboxyltransferase subunit beta</shortName>
        <ecNumber evidence="13">2.1.3.15</ecNumber>
    </recommendedName>
</protein>
<dbReference type="HAMAP" id="MF_01395">
    <property type="entry name" value="AcetylCoA_CT_beta"/>
    <property type="match status" value="1"/>
</dbReference>
<feature type="binding site" evidence="13">
    <location>
        <position position="44"/>
    </location>
    <ligand>
        <name>Zn(2+)</name>
        <dbReference type="ChEBI" id="CHEBI:29105"/>
    </ligand>
</feature>
<comment type="caution">
    <text evidence="15">The sequence shown here is derived from an EMBL/GenBank/DDBJ whole genome shotgun (WGS) entry which is preliminary data.</text>
</comment>
<keyword evidence="11 13" id="KW-0275">Fatty acid biosynthesis</keyword>
<gene>
    <name evidence="13 15" type="primary">accD</name>
    <name evidence="15" type="ORF">OW763_13085</name>
</gene>
<keyword evidence="4 13" id="KW-0479">Metal-binding</keyword>
<dbReference type="Pfam" id="PF01039">
    <property type="entry name" value="Carboxyl_trans"/>
    <property type="match status" value="1"/>
</dbReference>
<keyword evidence="5 13" id="KW-0547">Nucleotide-binding</keyword>
<feature type="domain" description="CoA carboxyltransferase N-terminal" evidence="14">
    <location>
        <begin position="37"/>
        <end position="288"/>
    </location>
</feature>
<evidence type="ECO:0000256" key="7">
    <source>
        <dbReference type="ARBA" id="ARBA00022832"/>
    </source>
</evidence>
<proteinExistence type="inferred from homology"/>